<sequence>MIQNMYKKREKFAYMGILFVTIVCALYVLFDPPSNNKQWLESSPLLLPIVFLLVIALRSRHHYKQVKDLSVPNFSRSITETNHLVIKKDTGIIPQLLCFEKSGAFIGVFKPTGIPFWLYPILFYKESLLQLFPVTFSFVTHDGITLFTCKRQGIKKSVLTIHNFKETVLGTYVQEEFKSLIHIKGSLLNEKNEPLLAIKTSGFSGDFTLKDDTGEVWAHFYNGRFPHKYTKLFRDLDNDIVEVSPNLSEHNKLLLLGTVAYLFMQKTTRG</sequence>
<feature type="transmembrane region" description="Helical" evidence="1">
    <location>
        <begin position="12"/>
        <end position="30"/>
    </location>
</feature>
<organism evidence="2 3">
    <name type="scientific">Radiobacillus deserti</name>
    <dbReference type="NCBI Taxonomy" id="2594883"/>
    <lineage>
        <taxon>Bacteria</taxon>
        <taxon>Bacillati</taxon>
        <taxon>Bacillota</taxon>
        <taxon>Bacilli</taxon>
        <taxon>Bacillales</taxon>
        <taxon>Bacillaceae</taxon>
        <taxon>Radiobacillus</taxon>
    </lineage>
</organism>
<dbReference type="Proteomes" id="UP000315215">
    <property type="component" value="Chromosome"/>
</dbReference>
<dbReference type="AlphaFoldDB" id="A0A516KJP8"/>
<protein>
    <submittedName>
        <fullName evidence="2">Uncharacterized protein</fullName>
    </submittedName>
</protein>
<keyword evidence="1" id="KW-0812">Transmembrane</keyword>
<evidence type="ECO:0000313" key="3">
    <source>
        <dbReference type="Proteomes" id="UP000315215"/>
    </source>
</evidence>
<keyword evidence="3" id="KW-1185">Reference proteome</keyword>
<keyword evidence="1" id="KW-1133">Transmembrane helix</keyword>
<name>A0A516KJP8_9BACI</name>
<dbReference type="KEGG" id="aqt:FN924_16405"/>
<proteinExistence type="predicted"/>
<keyword evidence="1" id="KW-0472">Membrane</keyword>
<dbReference type="EMBL" id="CP041666">
    <property type="protein sequence ID" value="QDP41612.1"/>
    <property type="molecule type" value="Genomic_DNA"/>
</dbReference>
<evidence type="ECO:0000256" key="1">
    <source>
        <dbReference type="SAM" id="Phobius"/>
    </source>
</evidence>
<accession>A0A516KJP8</accession>
<dbReference type="RefSeq" id="WP_143896328.1">
    <property type="nucleotide sequence ID" value="NZ_CP041666.1"/>
</dbReference>
<reference evidence="2 3" key="1">
    <citation type="submission" date="2019-07" db="EMBL/GenBank/DDBJ databases">
        <authorList>
            <person name="Li J."/>
        </authorList>
    </citation>
    <scope>NUCLEOTIDE SEQUENCE [LARGE SCALE GENOMIC DNA]</scope>
    <source>
        <strain evidence="2 3">TKL69</strain>
    </source>
</reference>
<gene>
    <name evidence="2" type="ORF">FN924_16405</name>
</gene>
<evidence type="ECO:0000313" key="2">
    <source>
        <dbReference type="EMBL" id="QDP41612.1"/>
    </source>
</evidence>
<feature type="transmembrane region" description="Helical" evidence="1">
    <location>
        <begin position="42"/>
        <end position="59"/>
    </location>
</feature>
<dbReference type="OrthoDB" id="2426108at2"/>